<reference evidence="2" key="1">
    <citation type="submission" date="2020-04" db="EMBL/GenBank/DDBJ databases">
        <title>Ralstonia solanacearum UW576, UW763, UW773, and UW774.</title>
        <authorList>
            <person name="Steidl O."/>
            <person name="Truchon A."/>
            <person name="Allen C."/>
        </authorList>
    </citation>
    <scope>NUCLEOTIDE SEQUENCE [LARGE SCALE GENOMIC DNA]</scope>
    <source>
        <strain evidence="2">UW774</strain>
        <plasmid evidence="2">pUW774mp</plasmid>
    </source>
</reference>
<name>A0AA92K5A5_RALSL</name>
<keyword evidence="1" id="KW-0614">Plasmid</keyword>
<organism evidence="1 2">
    <name type="scientific">Ralstonia solanacearum</name>
    <name type="common">Pseudomonas solanacearum</name>
    <dbReference type="NCBI Taxonomy" id="305"/>
    <lineage>
        <taxon>Bacteria</taxon>
        <taxon>Pseudomonadati</taxon>
        <taxon>Pseudomonadota</taxon>
        <taxon>Betaproteobacteria</taxon>
        <taxon>Burkholderiales</taxon>
        <taxon>Burkholderiaceae</taxon>
        <taxon>Ralstonia</taxon>
        <taxon>Ralstonia solanacearum species complex</taxon>
    </lineage>
</organism>
<dbReference type="Proteomes" id="UP000593970">
    <property type="component" value="Plasmid pUW774mp"/>
</dbReference>
<accession>A0AA92K5A5</accession>
<geneLocation type="plasmid" evidence="1 2">
    <name>pUW774mp</name>
</geneLocation>
<sequence>MPNPAASPRSPRRVLRLTFAYDGEAITLVEQHVVEMTVPPSHPLAGYEGHAGFWFEVRDRAGTPVYRRILHNPIPAYHEVHAPGASPKHIAAAEQRGVFEILVPASWAGATLLVFATPQPQATPIGKIAAERARRPGPRVGTEAAREIARFNLDEVAR</sequence>
<protein>
    <submittedName>
        <fullName evidence="1">Uncharacterized protein</fullName>
    </submittedName>
</protein>
<dbReference type="AlphaFoldDB" id="A0AA92K5A5"/>
<evidence type="ECO:0000313" key="2">
    <source>
        <dbReference type="Proteomes" id="UP000593970"/>
    </source>
</evidence>
<dbReference type="EMBL" id="CP051170">
    <property type="protein sequence ID" value="QOK98433.1"/>
    <property type="molecule type" value="Genomic_DNA"/>
</dbReference>
<proteinExistence type="predicted"/>
<evidence type="ECO:0000313" key="1">
    <source>
        <dbReference type="EMBL" id="QOK98433.1"/>
    </source>
</evidence>
<gene>
    <name evidence="1" type="ORF">HF909_18255</name>
</gene>